<name>A0ACB8TW72_9APHY</name>
<comment type="caution">
    <text evidence="1">The sequence shown here is derived from an EMBL/GenBank/DDBJ whole genome shotgun (WGS) entry which is preliminary data.</text>
</comment>
<keyword evidence="2" id="KW-1185">Reference proteome</keyword>
<reference evidence="1" key="1">
    <citation type="journal article" date="2021" name="Environ. Microbiol.">
        <title>Gene family expansions and transcriptome signatures uncover fungal adaptations to wood decay.</title>
        <authorList>
            <person name="Hage H."/>
            <person name="Miyauchi S."/>
            <person name="Viragh M."/>
            <person name="Drula E."/>
            <person name="Min B."/>
            <person name="Chaduli D."/>
            <person name="Navarro D."/>
            <person name="Favel A."/>
            <person name="Norest M."/>
            <person name="Lesage-Meessen L."/>
            <person name="Balint B."/>
            <person name="Merenyi Z."/>
            <person name="de Eugenio L."/>
            <person name="Morin E."/>
            <person name="Martinez A.T."/>
            <person name="Baldrian P."/>
            <person name="Stursova M."/>
            <person name="Martinez M.J."/>
            <person name="Novotny C."/>
            <person name="Magnuson J.K."/>
            <person name="Spatafora J.W."/>
            <person name="Maurice S."/>
            <person name="Pangilinan J."/>
            <person name="Andreopoulos W."/>
            <person name="LaButti K."/>
            <person name="Hundley H."/>
            <person name="Na H."/>
            <person name="Kuo A."/>
            <person name="Barry K."/>
            <person name="Lipzen A."/>
            <person name="Henrissat B."/>
            <person name="Riley R."/>
            <person name="Ahrendt S."/>
            <person name="Nagy L.G."/>
            <person name="Grigoriev I.V."/>
            <person name="Martin F."/>
            <person name="Rosso M.N."/>
        </authorList>
    </citation>
    <scope>NUCLEOTIDE SEQUENCE</scope>
    <source>
        <strain evidence="1">CBS 384.51</strain>
    </source>
</reference>
<feature type="non-terminal residue" evidence="1">
    <location>
        <position position="114"/>
    </location>
</feature>
<gene>
    <name evidence="1" type="ORF">BDY19DRAFT_962165</name>
</gene>
<dbReference type="EMBL" id="MU274925">
    <property type="protein sequence ID" value="KAI0086243.1"/>
    <property type="molecule type" value="Genomic_DNA"/>
</dbReference>
<dbReference type="Proteomes" id="UP001055072">
    <property type="component" value="Unassembled WGS sequence"/>
</dbReference>
<accession>A0ACB8TW72</accession>
<protein>
    <submittedName>
        <fullName evidence="1">Uncharacterized protein</fullName>
    </submittedName>
</protein>
<evidence type="ECO:0000313" key="1">
    <source>
        <dbReference type="EMBL" id="KAI0086243.1"/>
    </source>
</evidence>
<feature type="non-terminal residue" evidence="1">
    <location>
        <position position="1"/>
    </location>
</feature>
<organism evidence="1 2">
    <name type="scientific">Irpex rosettiformis</name>
    <dbReference type="NCBI Taxonomy" id="378272"/>
    <lineage>
        <taxon>Eukaryota</taxon>
        <taxon>Fungi</taxon>
        <taxon>Dikarya</taxon>
        <taxon>Basidiomycota</taxon>
        <taxon>Agaricomycotina</taxon>
        <taxon>Agaricomycetes</taxon>
        <taxon>Polyporales</taxon>
        <taxon>Irpicaceae</taxon>
        <taxon>Irpex</taxon>
    </lineage>
</organism>
<evidence type="ECO:0000313" key="2">
    <source>
        <dbReference type="Proteomes" id="UP001055072"/>
    </source>
</evidence>
<proteinExistence type="predicted"/>
<sequence length="114" mass="13144">NPHMPNSPLPGIGFFSLLLLRIIPSSLVPSCMQTFNLRVKKIAIFFVGVRTPPIPHLPHPTYLRVRSFTLQPTRVRSFTLQPTRVRSFTLQHNSRSHSIINLYEFSIFFITTKL</sequence>